<keyword evidence="2" id="KW-1277">Toxin-antitoxin system</keyword>
<dbReference type="InterPro" id="IPR035093">
    <property type="entry name" value="RelE/ParE_toxin_dom_sf"/>
</dbReference>
<dbReference type="PANTHER" id="PTHR35601">
    <property type="entry name" value="TOXIN RELE"/>
    <property type="match status" value="1"/>
</dbReference>
<evidence type="ECO:0000256" key="2">
    <source>
        <dbReference type="ARBA" id="ARBA00022649"/>
    </source>
</evidence>
<name>A0ABY5DGI1_9ACTN</name>
<dbReference type="Gene3D" id="3.30.2310.20">
    <property type="entry name" value="RelE-like"/>
    <property type="match status" value="1"/>
</dbReference>
<dbReference type="RefSeq" id="WP_254421266.1">
    <property type="nucleotide sequence ID" value="NZ_BAAAJB010000067.1"/>
</dbReference>
<accession>A0ABY5DGI1</accession>
<dbReference type="InterPro" id="IPR007712">
    <property type="entry name" value="RelE/ParE_toxin"/>
</dbReference>
<proteinExistence type="inferred from homology"/>
<reference evidence="3" key="1">
    <citation type="submission" date="2022-06" db="EMBL/GenBank/DDBJ databases">
        <authorList>
            <person name="Ping M."/>
        </authorList>
    </citation>
    <scope>NUCLEOTIDE SEQUENCE</scope>
    <source>
        <strain evidence="3">JCM11759T</strain>
    </source>
</reference>
<dbReference type="Proteomes" id="UP001055940">
    <property type="component" value="Chromosome"/>
</dbReference>
<evidence type="ECO:0000313" key="3">
    <source>
        <dbReference type="EMBL" id="USY22494.1"/>
    </source>
</evidence>
<dbReference type="EMBL" id="CP099837">
    <property type="protein sequence ID" value="USY22494.1"/>
    <property type="molecule type" value="Genomic_DNA"/>
</dbReference>
<gene>
    <name evidence="3" type="ORF">NE857_13295</name>
</gene>
<dbReference type="PANTHER" id="PTHR35601:SF1">
    <property type="entry name" value="TOXIN RELE"/>
    <property type="match status" value="1"/>
</dbReference>
<organism evidence="3 4">
    <name type="scientific">Nocardiopsis exhalans</name>
    <dbReference type="NCBI Taxonomy" id="163604"/>
    <lineage>
        <taxon>Bacteria</taxon>
        <taxon>Bacillati</taxon>
        <taxon>Actinomycetota</taxon>
        <taxon>Actinomycetes</taxon>
        <taxon>Streptosporangiales</taxon>
        <taxon>Nocardiopsidaceae</taxon>
        <taxon>Nocardiopsis</taxon>
    </lineage>
</organism>
<dbReference type="Pfam" id="PF05016">
    <property type="entry name" value="ParE_toxin"/>
    <property type="match status" value="1"/>
</dbReference>
<evidence type="ECO:0000256" key="1">
    <source>
        <dbReference type="ARBA" id="ARBA00006226"/>
    </source>
</evidence>
<sequence>MSREYALQYTNTARKGIKNLDGSVRRRVRRAIEALAHDPRPSGCVQIKGHTDMWRVRVGDYRIRYAIDDGVLVVLVLKVASRGGFYDDL</sequence>
<protein>
    <submittedName>
        <fullName evidence="3">Type II toxin-antitoxin system RelE/ParE family toxin</fullName>
    </submittedName>
</protein>
<keyword evidence="4" id="KW-1185">Reference proteome</keyword>
<dbReference type="SUPFAM" id="SSF143011">
    <property type="entry name" value="RelE-like"/>
    <property type="match status" value="1"/>
</dbReference>
<comment type="similarity">
    <text evidence="1">Belongs to the RelE toxin family.</text>
</comment>
<evidence type="ECO:0000313" key="4">
    <source>
        <dbReference type="Proteomes" id="UP001055940"/>
    </source>
</evidence>